<dbReference type="GO" id="GO:0005524">
    <property type="term" value="F:ATP binding"/>
    <property type="evidence" value="ECO:0007669"/>
    <property type="project" value="UniProtKB-UniRule"/>
</dbReference>
<dbReference type="AlphaFoldDB" id="A0A6F9DVI3"/>
<evidence type="ECO:0000313" key="13">
    <source>
        <dbReference type="EMBL" id="CAB3267454.1"/>
    </source>
</evidence>
<dbReference type="PROSITE" id="PS50127">
    <property type="entry name" value="UBC_2"/>
    <property type="match status" value="1"/>
</dbReference>
<evidence type="ECO:0000256" key="9">
    <source>
        <dbReference type="ARBA" id="ARBA00082133"/>
    </source>
</evidence>
<dbReference type="InterPro" id="IPR023313">
    <property type="entry name" value="UBQ-conjugating_AS"/>
</dbReference>
<gene>
    <name evidence="13" type="primary">Ube2t</name>
</gene>
<proteinExistence type="evidence at transcript level"/>
<evidence type="ECO:0000256" key="1">
    <source>
        <dbReference type="ARBA" id="ARBA00012486"/>
    </source>
</evidence>
<evidence type="ECO:0000256" key="11">
    <source>
        <dbReference type="RuleBase" id="RU362109"/>
    </source>
</evidence>
<organism evidence="13">
    <name type="scientific">Phallusia mammillata</name>
    <dbReference type="NCBI Taxonomy" id="59560"/>
    <lineage>
        <taxon>Eukaryota</taxon>
        <taxon>Metazoa</taxon>
        <taxon>Chordata</taxon>
        <taxon>Tunicata</taxon>
        <taxon>Ascidiacea</taxon>
        <taxon>Phlebobranchia</taxon>
        <taxon>Ascidiidae</taxon>
        <taxon>Phallusia</taxon>
    </lineage>
</organism>
<dbReference type="InterPro" id="IPR000608">
    <property type="entry name" value="UBC"/>
</dbReference>
<dbReference type="SMART" id="SM00212">
    <property type="entry name" value="UBCc"/>
    <property type="match status" value="1"/>
</dbReference>
<dbReference type="PROSITE" id="PS00183">
    <property type="entry name" value="UBC_1"/>
    <property type="match status" value="1"/>
</dbReference>
<keyword evidence="2" id="KW-0808">Transferase</keyword>
<dbReference type="Pfam" id="PF00179">
    <property type="entry name" value="UQ_con"/>
    <property type="match status" value="1"/>
</dbReference>
<evidence type="ECO:0000256" key="8">
    <source>
        <dbReference type="ARBA" id="ARBA00077509"/>
    </source>
</evidence>
<reference evidence="13" key="1">
    <citation type="submission" date="2020-04" db="EMBL/GenBank/DDBJ databases">
        <authorList>
            <person name="Neveu A P."/>
        </authorList>
    </citation>
    <scope>NUCLEOTIDE SEQUENCE</scope>
    <source>
        <tissue evidence="13">Whole embryo</tissue>
    </source>
</reference>
<evidence type="ECO:0000256" key="6">
    <source>
        <dbReference type="ARBA" id="ARBA00072440"/>
    </source>
</evidence>
<protein>
    <recommendedName>
        <fullName evidence="6">Ubiquitin-conjugating enzyme E2 T</fullName>
        <ecNumber evidence="1">2.3.2.23</ecNumber>
    </recommendedName>
    <alternativeName>
        <fullName evidence="7">E2 ubiquitin-conjugating enzyme T</fullName>
    </alternativeName>
    <alternativeName>
        <fullName evidence="9">Ubiquitin carrier protein T</fullName>
    </alternativeName>
    <alternativeName>
        <fullName evidence="8">Ubiquitin-protein ligase T</fullName>
    </alternativeName>
</protein>
<dbReference type="CDD" id="cd23805">
    <property type="entry name" value="UBCc_UBE2T"/>
    <property type="match status" value="1"/>
</dbReference>
<evidence type="ECO:0000256" key="3">
    <source>
        <dbReference type="ARBA" id="ARBA00022741"/>
    </source>
</evidence>
<accession>A0A6F9DVI3</accession>
<dbReference type="Gene3D" id="3.10.110.10">
    <property type="entry name" value="Ubiquitin Conjugating Enzyme"/>
    <property type="match status" value="1"/>
</dbReference>
<dbReference type="SUPFAM" id="SSF54495">
    <property type="entry name" value="UBC-like"/>
    <property type="match status" value="1"/>
</dbReference>
<feature type="active site" description="Glycyl thioester intermediate" evidence="10">
    <location>
        <position position="86"/>
    </location>
</feature>
<evidence type="ECO:0000256" key="10">
    <source>
        <dbReference type="PROSITE-ProRule" id="PRU10133"/>
    </source>
</evidence>
<keyword evidence="5 11" id="KW-0067">ATP-binding</keyword>
<keyword evidence="4 11" id="KW-0833">Ubl conjugation pathway</keyword>
<dbReference type="EC" id="2.3.2.23" evidence="1"/>
<evidence type="ECO:0000256" key="2">
    <source>
        <dbReference type="ARBA" id="ARBA00022679"/>
    </source>
</evidence>
<dbReference type="GO" id="GO:0061631">
    <property type="term" value="F:ubiquitin conjugating enzyme activity"/>
    <property type="evidence" value="ECO:0007669"/>
    <property type="project" value="UniProtKB-EC"/>
</dbReference>
<comment type="similarity">
    <text evidence="11">Belongs to the ubiquitin-conjugating enzyme family.</text>
</comment>
<keyword evidence="3 11" id="KW-0547">Nucleotide-binding</keyword>
<name>A0A6F9DVI3_9ASCI</name>
<dbReference type="FunFam" id="3.10.110.10:FF:000041">
    <property type="entry name" value="Ubiquitin-conjugating enzyme E2 T"/>
    <property type="match status" value="1"/>
</dbReference>
<sequence>MQRTLRLKREIQMLTTHPPPCISCWLEEPDKFHLKAQIIGCEGTPYENGVFSIDIILPDRYPFEPPLLQFKTPIYHPNIDSNGRICLDILKSPPQGSWKPSLNISSVLTSLQLLMNEPNPDDPLMADIVGFLDYIVGFLVSVIYSQVQLSIYKINLPDDLKPVTSCCPKCL</sequence>
<evidence type="ECO:0000256" key="5">
    <source>
        <dbReference type="ARBA" id="ARBA00022840"/>
    </source>
</evidence>
<feature type="domain" description="UBC core" evidence="12">
    <location>
        <begin position="2"/>
        <end position="156"/>
    </location>
</feature>
<dbReference type="InterPro" id="IPR016135">
    <property type="entry name" value="UBQ-conjugating_enzyme/RWD"/>
</dbReference>
<dbReference type="PANTHER" id="PTHR24068">
    <property type="entry name" value="UBIQUITIN-CONJUGATING ENZYME E2"/>
    <property type="match status" value="1"/>
</dbReference>
<dbReference type="EMBL" id="LR791592">
    <property type="protein sequence ID" value="CAB3267454.1"/>
    <property type="molecule type" value="mRNA"/>
</dbReference>
<evidence type="ECO:0000256" key="7">
    <source>
        <dbReference type="ARBA" id="ARBA00076317"/>
    </source>
</evidence>
<evidence type="ECO:0000256" key="4">
    <source>
        <dbReference type="ARBA" id="ARBA00022786"/>
    </source>
</evidence>
<evidence type="ECO:0000259" key="12">
    <source>
        <dbReference type="PROSITE" id="PS50127"/>
    </source>
</evidence>